<protein>
    <submittedName>
        <fullName evidence="1">Uncharacterized protein</fullName>
    </submittedName>
</protein>
<organism evidence="1 2">
    <name type="scientific">Hypholoma sublateritium (strain FD-334 SS-4)</name>
    <dbReference type="NCBI Taxonomy" id="945553"/>
    <lineage>
        <taxon>Eukaryota</taxon>
        <taxon>Fungi</taxon>
        <taxon>Dikarya</taxon>
        <taxon>Basidiomycota</taxon>
        <taxon>Agaricomycotina</taxon>
        <taxon>Agaricomycetes</taxon>
        <taxon>Agaricomycetidae</taxon>
        <taxon>Agaricales</taxon>
        <taxon>Agaricineae</taxon>
        <taxon>Strophariaceae</taxon>
        <taxon>Hypholoma</taxon>
    </lineage>
</organism>
<evidence type="ECO:0000313" key="2">
    <source>
        <dbReference type="Proteomes" id="UP000054270"/>
    </source>
</evidence>
<gene>
    <name evidence="1" type="ORF">HYPSUDRAFT_786207</name>
</gene>
<dbReference type="EMBL" id="KN817566">
    <property type="protein sequence ID" value="KJA20542.1"/>
    <property type="molecule type" value="Genomic_DNA"/>
</dbReference>
<evidence type="ECO:0000313" key="1">
    <source>
        <dbReference type="EMBL" id="KJA20542.1"/>
    </source>
</evidence>
<name>A0A0D2L1E4_HYPSF</name>
<sequence>MRCAATVYVHSAASTASSLPVLACHCYSSWRSDAWLLCLFRSRSRFLALYSAACIAMPSPAAVGDGDNATIASFVSANSQAKETPKARRSAWKIVGHYVRRVYGG</sequence>
<accession>A0A0D2L1E4</accession>
<dbReference type="AlphaFoldDB" id="A0A0D2L1E4"/>
<proteinExistence type="predicted"/>
<keyword evidence="2" id="KW-1185">Reference proteome</keyword>
<dbReference type="Proteomes" id="UP000054270">
    <property type="component" value="Unassembled WGS sequence"/>
</dbReference>
<reference evidence="2" key="1">
    <citation type="submission" date="2014-04" db="EMBL/GenBank/DDBJ databases">
        <title>Evolutionary Origins and Diversification of the Mycorrhizal Mutualists.</title>
        <authorList>
            <consortium name="DOE Joint Genome Institute"/>
            <consortium name="Mycorrhizal Genomics Consortium"/>
            <person name="Kohler A."/>
            <person name="Kuo A."/>
            <person name="Nagy L.G."/>
            <person name="Floudas D."/>
            <person name="Copeland A."/>
            <person name="Barry K.W."/>
            <person name="Cichocki N."/>
            <person name="Veneault-Fourrey C."/>
            <person name="LaButti K."/>
            <person name="Lindquist E.A."/>
            <person name="Lipzen A."/>
            <person name="Lundell T."/>
            <person name="Morin E."/>
            <person name="Murat C."/>
            <person name="Riley R."/>
            <person name="Ohm R."/>
            <person name="Sun H."/>
            <person name="Tunlid A."/>
            <person name="Henrissat B."/>
            <person name="Grigoriev I.V."/>
            <person name="Hibbett D.S."/>
            <person name="Martin F."/>
        </authorList>
    </citation>
    <scope>NUCLEOTIDE SEQUENCE [LARGE SCALE GENOMIC DNA]</scope>
    <source>
        <strain evidence="2">FD-334 SS-4</strain>
    </source>
</reference>